<feature type="region of interest" description="Disordered" evidence="4">
    <location>
        <begin position="356"/>
        <end position="382"/>
    </location>
</feature>
<feature type="non-terminal residue" evidence="6">
    <location>
        <position position="1"/>
    </location>
</feature>
<feature type="compositionally biased region" description="Basic and acidic residues" evidence="4">
    <location>
        <begin position="162"/>
        <end position="172"/>
    </location>
</feature>
<reference evidence="7" key="1">
    <citation type="journal article" date="2013" name="Proc. Natl. Acad. Sci. U.S.A.">
        <title>Genome structure and metabolic features in the red seaweed Chondrus crispus shed light on evolution of the Archaeplastida.</title>
        <authorList>
            <person name="Collen J."/>
            <person name="Porcel B."/>
            <person name="Carre W."/>
            <person name="Ball S.G."/>
            <person name="Chaparro C."/>
            <person name="Tonon T."/>
            <person name="Barbeyron T."/>
            <person name="Michel G."/>
            <person name="Noel B."/>
            <person name="Valentin K."/>
            <person name="Elias M."/>
            <person name="Artiguenave F."/>
            <person name="Arun A."/>
            <person name="Aury J.M."/>
            <person name="Barbosa-Neto J.F."/>
            <person name="Bothwell J.H."/>
            <person name="Bouget F.Y."/>
            <person name="Brillet L."/>
            <person name="Cabello-Hurtado F."/>
            <person name="Capella-Gutierrez S."/>
            <person name="Charrier B."/>
            <person name="Cladiere L."/>
            <person name="Cock J.M."/>
            <person name="Coelho S.M."/>
            <person name="Colleoni C."/>
            <person name="Czjzek M."/>
            <person name="Da Silva C."/>
            <person name="Delage L."/>
            <person name="Denoeud F."/>
            <person name="Deschamps P."/>
            <person name="Dittami S.M."/>
            <person name="Gabaldon T."/>
            <person name="Gachon C.M."/>
            <person name="Groisillier A."/>
            <person name="Herve C."/>
            <person name="Jabbari K."/>
            <person name="Katinka M."/>
            <person name="Kloareg B."/>
            <person name="Kowalczyk N."/>
            <person name="Labadie K."/>
            <person name="Leblanc C."/>
            <person name="Lopez P.J."/>
            <person name="McLachlan D.H."/>
            <person name="Meslet-Cladiere L."/>
            <person name="Moustafa A."/>
            <person name="Nehr Z."/>
            <person name="Nyvall Collen P."/>
            <person name="Panaud O."/>
            <person name="Partensky F."/>
            <person name="Poulain J."/>
            <person name="Rensing S.A."/>
            <person name="Rousvoal S."/>
            <person name="Samson G."/>
            <person name="Symeonidi A."/>
            <person name="Weissenbach J."/>
            <person name="Zambounis A."/>
            <person name="Wincker P."/>
            <person name="Boyen C."/>
        </authorList>
    </citation>
    <scope>NUCLEOTIDE SEQUENCE [LARGE SCALE GENOMIC DNA]</scope>
    <source>
        <strain evidence="7">cv. Stackhouse</strain>
    </source>
</reference>
<evidence type="ECO:0000256" key="3">
    <source>
        <dbReference type="PROSITE-ProRule" id="PRU00176"/>
    </source>
</evidence>
<dbReference type="GO" id="GO:0003729">
    <property type="term" value="F:mRNA binding"/>
    <property type="evidence" value="ECO:0007669"/>
    <property type="project" value="TreeGrafter"/>
</dbReference>
<dbReference type="InterPro" id="IPR000504">
    <property type="entry name" value="RRM_dom"/>
</dbReference>
<feature type="domain" description="RRM" evidence="5">
    <location>
        <begin position="84"/>
        <end position="161"/>
    </location>
</feature>
<feature type="compositionally biased region" description="Polar residues" evidence="4">
    <location>
        <begin position="291"/>
        <end position="318"/>
    </location>
</feature>
<dbReference type="OrthoDB" id="1875751at2759"/>
<accession>R7Q6L6</accession>
<dbReference type="GeneID" id="17321722"/>
<evidence type="ECO:0000256" key="4">
    <source>
        <dbReference type="SAM" id="MobiDB-lite"/>
    </source>
</evidence>
<dbReference type="STRING" id="2769.R7Q6L6"/>
<dbReference type="PROSITE" id="PS50102">
    <property type="entry name" value="RRM"/>
    <property type="match status" value="2"/>
</dbReference>
<protein>
    <submittedName>
        <fullName evidence="6">HnRNP-like protein, RNA recognition motif (RRM)-containing protein</fullName>
    </submittedName>
</protein>
<dbReference type="PANTHER" id="PTHR48032">
    <property type="entry name" value="RNA-BINDING PROTEIN MUSASHI HOMOLOG RBP6"/>
    <property type="match status" value="1"/>
</dbReference>
<dbReference type="Proteomes" id="UP000012073">
    <property type="component" value="Unassembled WGS sequence"/>
</dbReference>
<evidence type="ECO:0000313" key="6">
    <source>
        <dbReference type="EMBL" id="CDF34187.1"/>
    </source>
</evidence>
<keyword evidence="7" id="KW-1185">Reference proteome</keyword>
<organism evidence="6 7">
    <name type="scientific">Chondrus crispus</name>
    <name type="common">Carrageen Irish moss</name>
    <name type="synonym">Polymorpha crispa</name>
    <dbReference type="NCBI Taxonomy" id="2769"/>
    <lineage>
        <taxon>Eukaryota</taxon>
        <taxon>Rhodophyta</taxon>
        <taxon>Florideophyceae</taxon>
        <taxon>Rhodymeniophycidae</taxon>
        <taxon>Gigartinales</taxon>
        <taxon>Gigartinaceae</taxon>
        <taxon>Chondrus</taxon>
    </lineage>
</organism>
<evidence type="ECO:0000259" key="5">
    <source>
        <dbReference type="PROSITE" id="PS50102"/>
    </source>
</evidence>
<dbReference type="EMBL" id="HG001676">
    <property type="protein sequence ID" value="CDF34187.1"/>
    <property type="molecule type" value="Genomic_DNA"/>
</dbReference>
<evidence type="ECO:0000256" key="1">
    <source>
        <dbReference type="ARBA" id="ARBA00022737"/>
    </source>
</evidence>
<feature type="region of interest" description="Disordered" evidence="4">
    <location>
        <begin position="162"/>
        <end position="210"/>
    </location>
</feature>
<dbReference type="Gramene" id="CDF34187">
    <property type="protein sequence ID" value="CDF34187"/>
    <property type="gene ID" value="CHC_T00010225001"/>
</dbReference>
<feature type="compositionally biased region" description="Low complexity" evidence="4">
    <location>
        <begin position="173"/>
        <end position="185"/>
    </location>
</feature>
<name>R7Q6L6_CHOCR</name>
<dbReference type="RefSeq" id="XP_005714006.1">
    <property type="nucleotide sequence ID" value="XM_005713949.1"/>
</dbReference>
<dbReference type="InterPro" id="IPR012677">
    <property type="entry name" value="Nucleotide-bd_a/b_plait_sf"/>
</dbReference>
<feature type="compositionally biased region" description="Basic and acidic residues" evidence="4">
    <location>
        <begin position="363"/>
        <end position="382"/>
    </location>
</feature>
<evidence type="ECO:0000256" key="2">
    <source>
        <dbReference type="ARBA" id="ARBA00022884"/>
    </source>
</evidence>
<feature type="domain" description="RRM" evidence="5">
    <location>
        <begin position="1"/>
        <end position="69"/>
    </location>
</feature>
<dbReference type="KEGG" id="ccp:CHC_T00010225001"/>
<feature type="compositionally biased region" description="Low complexity" evidence="4">
    <location>
        <begin position="193"/>
        <end position="203"/>
    </location>
</feature>
<dbReference type="PANTHER" id="PTHR48032:SF6">
    <property type="entry name" value="RNA-BINDING (RRM_RBD_RNP MOTIFS) FAMILY PROTEIN"/>
    <property type="match status" value="1"/>
</dbReference>
<keyword evidence="2 3" id="KW-0694">RNA-binding</keyword>
<dbReference type="Gene3D" id="3.30.70.330">
    <property type="match status" value="2"/>
</dbReference>
<dbReference type="InterPro" id="IPR035979">
    <property type="entry name" value="RBD_domain_sf"/>
</dbReference>
<dbReference type="SMART" id="SM00360">
    <property type="entry name" value="RRM"/>
    <property type="match status" value="2"/>
</dbReference>
<sequence length="382" mass="40963">ETEEDSVRSYFARYGPVSDCVIMRDRLTGHPRGFGFVTYDDQLVAERVATEFHELDGRQVEAKIAVPRSECVPALRTNAWRATKKVFVGGLPATCREAELLAHFKRFGDVAECQVMYDHQTGNSRGFGFVTFTSEATVDTVVDLDQHEILAKHVEVKRAEPKQALEARRGREAAAAAAVAAAHQQQHQHHHQQQQQQHHPAAVAKHHTQSVTAHAPYAAVAATNSAASVPAIPSPPSASHSTPAAQSPFPGFGPWSSLFSSAPGASSGSSWSALVAAERASLNAAPGPSLPVSSPNSNATSTSVPAGGSSLRSPSNSGMGFFTPAQPYTPDLAQCVYNAYYGSSTTPEGFEIGAHAQGLPSARAERRFHPYPTRERVDRSYR</sequence>
<dbReference type="OMA" id="VCKLFVG"/>
<dbReference type="SUPFAM" id="SSF54928">
    <property type="entry name" value="RNA-binding domain, RBD"/>
    <property type="match status" value="2"/>
</dbReference>
<dbReference type="Pfam" id="PF00076">
    <property type="entry name" value="RRM_1"/>
    <property type="match status" value="2"/>
</dbReference>
<dbReference type="GO" id="GO:0006417">
    <property type="term" value="P:regulation of translation"/>
    <property type="evidence" value="ECO:0007669"/>
    <property type="project" value="TreeGrafter"/>
</dbReference>
<keyword evidence="1" id="KW-0677">Repeat</keyword>
<proteinExistence type="predicted"/>
<evidence type="ECO:0000313" key="7">
    <source>
        <dbReference type="Proteomes" id="UP000012073"/>
    </source>
</evidence>
<dbReference type="AlphaFoldDB" id="R7Q6L6"/>
<feature type="region of interest" description="Disordered" evidence="4">
    <location>
        <begin position="284"/>
        <end position="318"/>
    </location>
</feature>
<gene>
    <name evidence="6" type="ORF">CHC_T00010225001</name>
</gene>